<dbReference type="InterPro" id="IPR021341">
    <property type="entry name" value="DUF2958"/>
</dbReference>
<organism evidence="1 2">
    <name type="scientific">Desulforapulum autotrophicum (strain ATCC 43914 / DSM 3382 / VKM B-1955 / HRM2)</name>
    <name type="common">Desulfobacterium autotrophicum</name>
    <dbReference type="NCBI Taxonomy" id="177437"/>
    <lineage>
        <taxon>Bacteria</taxon>
        <taxon>Pseudomonadati</taxon>
        <taxon>Thermodesulfobacteriota</taxon>
        <taxon>Desulfobacteria</taxon>
        <taxon>Desulfobacterales</taxon>
        <taxon>Desulfobacteraceae</taxon>
        <taxon>Desulforapulum</taxon>
    </lineage>
</organism>
<sequence length="128" mass="15013">MWNTPTPEQLATIPRLYETEHIPMKDKIVHFHFFIGGCDWFVVEFDGVDTFFGFAILHGDLRNAEWGYASLNELKSIKAKGYLEIDCDFYWKPRPAWQVELICKAQGWPFTTMNNSQKGENQWHTLPN</sequence>
<gene>
    <name evidence="1" type="ordered locus">HRM2_20660</name>
</gene>
<evidence type="ECO:0000313" key="2">
    <source>
        <dbReference type="Proteomes" id="UP000000442"/>
    </source>
</evidence>
<dbReference type="KEGG" id="dat:HRM2_20660"/>
<dbReference type="Pfam" id="PF11171">
    <property type="entry name" value="DUF2958"/>
    <property type="match status" value="1"/>
</dbReference>
<dbReference type="HOGENOM" id="CLU_160552_0_0_7"/>
<name>C0QCT8_DESAH</name>
<dbReference type="eggNOG" id="ENOG5032UAR">
    <property type="taxonomic scope" value="Bacteria"/>
</dbReference>
<reference evidence="1 2" key="1">
    <citation type="journal article" date="2009" name="Environ. Microbiol.">
        <title>Genome sequence of Desulfobacterium autotrophicum HRM2, a marine sulfate reducer oxidizing organic carbon completely to carbon dioxide.</title>
        <authorList>
            <person name="Strittmatter A.W."/>
            <person name="Liesegang H."/>
            <person name="Rabus R."/>
            <person name="Decker I."/>
            <person name="Amann J."/>
            <person name="Andres S."/>
            <person name="Henne A."/>
            <person name="Fricke W.F."/>
            <person name="Martinez-Arias R."/>
            <person name="Bartels D."/>
            <person name="Goesmann A."/>
            <person name="Krause L."/>
            <person name="Puehler A."/>
            <person name="Klenk H.P."/>
            <person name="Richter M."/>
            <person name="Schuler M."/>
            <person name="Gloeckner F.O."/>
            <person name="Meyerdierks A."/>
            <person name="Gottschalk G."/>
            <person name="Amann R."/>
        </authorList>
    </citation>
    <scope>NUCLEOTIDE SEQUENCE [LARGE SCALE GENOMIC DNA]</scope>
    <source>
        <strain evidence="2">ATCC 43914 / DSM 3382 / HRM2</strain>
    </source>
</reference>
<accession>C0QCT8</accession>
<dbReference type="Proteomes" id="UP000000442">
    <property type="component" value="Chromosome"/>
</dbReference>
<dbReference type="AlphaFoldDB" id="C0QCT8"/>
<proteinExistence type="predicted"/>
<evidence type="ECO:0000313" key="1">
    <source>
        <dbReference type="EMBL" id="ACN15165.1"/>
    </source>
</evidence>
<evidence type="ECO:0008006" key="3">
    <source>
        <dbReference type="Google" id="ProtNLM"/>
    </source>
</evidence>
<dbReference type="RefSeq" id="WP_015903943.1">
    <property type="nucleotide sequence ID" value="NC_012108.1"/>
</dbReference>
<protein>
    <recommendedName>
        <fullName evidence="3">DUF2958 domain-containing protein</fullName>
    </recommendedName>
</protein>
<dbReference type="STRING" id="177437.HRM2_20660"/>
<dbReference type="OrthoDB" id="5421038at2"/>
<keyword evidence="2" id="KW-1185">Reference proteome</keyword>
<dbReference type="EMBL" id="CP001087">
    <property type="protein sequence ID" value="ACN15165.1"/>
    <property type="molecule type" value="Genomic_DNA"/>
</dbReference>